<gene>
    <name evidence="2" type="ORF">LCGC14_0480890</name>
</gene>
<evidence type="ECO:0008006" key="3">
    <source>
        <dbReference type="Google" id="ProtNLM"/>
    </source>
</evidence>
<reference evidence="2" key="1">
    <citation type="journal article" date="2015" name="Nature">
        <title>Complex archaea that bridge the gap between prokaryotes and eukaryotes.</title>
        <authorList>
            <person name="Spang A."/>
            <person name="Saw J.H."/>
            <person name="Jorgensen S.L."/>
            <person name="Zaremba-Niedzwiedzka K."/>
            <person name="Martijn J."/>
            <person name="Lind A.E."/>
            <person name="van Eijk R."/>
            <person name="Schleper C."/>
            <person name="Guy L."/>
            <person name="Ettema T.J."/>
        </authorList>
    </citation>
    <scope>NUCLEOTIDE SEQUENCE</scope>
</reference>
<accession>A0A0F9S9B2</accession>
<organism evidence="2">
    <name type="scientific">marine sediment metagenome</name>
    <dbReference type="NCBI Taxonomy" id="412755"/>
    <lineage>
        <taxon>unclassified sequences</taxon>
        <taxon>metagenomes</taxon>
        <taxon>ecological metagenomes</taxon>
    </lineage>
</organism>
<feature type="compositionally biased region" description="Polar residues" evidence="1">
    <location>
        <begin position="97"/>
        <end position="106"/>
    </location>
</feature>
<dbReference type="EMBL" id="LAZR01000523">
    <property type="protein sequence ID" value="KKN65485.1"/>
    <property type="molecule type" value="Genomic_DNA"/>
</dbReference>
<sequence>MTDKTTKALQIIRDNHLYGPAAFARLMWPDSEGWQRVHNCGRGASRGVMMAYAAGGYLGKLRARGLIIIWYSPRGIHLTDKGKALLRGSGGDGENAGVSTSERGKP</sequence>
<name>A0A0F9S9B2_9ZZZZ</name>
<protein>
    <recommendedName>
        <fullName evidence="3">Transcriptional regulator</fullName>
    </recommendedName>
</protein>
<evidence type="ECO:0000313" key="2">
    <source>
        <dbReference type="EMBL" id="KKN65485.1"/>
    </source>
</evidence>
<feature type="region of interest" description="Disordered" evidence="1">
    <location>
        <begin position="87"/>
        <end position="106"/>
    </location>
</feature>
<evidence type="ECO:0000256" key="1">
    <source>
        <dbReference type="SAM" id="MobiDB-lite"/>
    </source>
</evidence>
<dbReference type="AlphaFoldDB" id="A0A0F9S9B2"/>
<comment type="caution">
    <text evidence="2">The sequence shown here is derived from an EMBL/GenBank/DDBJ whole genome shotgun (WGS) entry which is preliminary data.</text>
</comment>
<proteinExistence type="predicted"/>